<keyword evidence="2" id="KW-1185">Reference proteome</keyword>
<dbReference type="RefSeq" id="WP_189068426.1">
    <property type="nucleotide sequence ID" value="NZ_BMPE01000002.1"/>
</dbReference>
<gene>
    <name evidence="1" type="ORF">GCM10010844_15790</name>
</gene>
<evidence type="ECO:0000313" key="1">
    <source>
        <dbReference type="EMBL" id="GGK98412.1"/>
    </source>
</evidence>
<protein>
    <recommendedName>
        <fullName evidence="3">Magnesium transporter MgtE intracellular domain-containing protein</fullName>
    </recommendedName>
</protein>
<proteinExistence type="predicted"/>
<name>A0ABQ2FH75_9DEIO</name>
<comment type="caution">
    <text evidence="1">The sequence shown here is derived from an EMBL/GenBank/DDBJ whole genome shotgun (WGS) entry which is preliminary data.</text>
</comment>
<dbReference type="EMBL" id="BMPE01000002">
    <property type="protein sequence ID" value="GGK98412.1"/>
    <property type="molecule type" value="Genomic_DNA"/>
</dbReference>
<accession>A0ABQ2FH75</accession>
<dbReference type="Proteomes" id="UP000604341">
    <property type="component" value="Unassembled WGS sequence"/>
</dbReference>
<evidence type="ECO:0008006" key="3">
    <source>
        <dbReference type="Google" id="ProtNLM"/>
    </source>
</evidence>
<reference evidence="2" key="1">
    <citation type="journal article" date="2019" name="Int. J. Syst. Evol. Microbiol.">
        <title>The Global Catalogue of Microorganisms (GCM) 10K type strain sequencing project: providing services to taxonomists for standard genome sequencing and annotation.</title>
        <authorList>
            <consortium name="The Broad Institute Genomics Platform"/>
            <consortium name="The Broad Institute Genome Sequencing Center for Infectious Disease"/>
            <person name="Wu L."/>
            <person name="Ma J."/>
        </authorList>
    </citation>
    <scope>NUCLEOTIDE SEQUENCE [LARGE SCALE GENOMIC DNA]</scope>
    <source>
        <strain evidence="2">JCM 19173</strain>
    </source>
</reference>
<sequence length="140" mass="14815">MLGLLILLLALLIAAPLAWRFTRRAAPPTPAPTPEIIPPLPSQDVRPTAPTLVMPGESAALLDDAQAEMLADISPEQLRHLMAAVPGDVMARAIGQEDLTSHAPVTEEQRQELQGLGGALDSLDLWNLGSAPDPKDVPTP</sequence>
<evidence type="ECO:0000313" key="2">
    <source>
        <dbReference type="Proteomes" id="UP000604341"/>
    </source>
</evidence>
<organism evidence="1 2">
    <name type="scientific">Deinococcus radiotolerans</name>
    <dbReference type="NCBI Taxonomy" id="1309407"/>
    <lineage>
        <taxon>Bacteria</taxon>
        <taxon>Thermotogati</taxon>
        <taxon>Deinococcota</taxon>
        <taxon>Deinococci</taxon>
        <taxon>Deinococcales</taxon>
        <taxon>Deinococcaceae</taxon>
        <taxon>Deinococcus</taxon>
    </lineage>
</organism>